<dbReference type="Pfam" id="PF02801">
    <property type="entry name" value="Ketoacyl-synt_C"/>
    <property type="match status" value="1"/>
</dbReference>
<keyword evidence="2 3" id="KW-0808">Transferase</keyword>
<organism evidence="5 6">
    <name type="scientific">Oceanidesulfovibrio indonesiensis</name>
    <dbReference type="NCBI Taxonomy" id="54767"/>
    <lineage>
        <taxon>Bacteria</taxon>
        <taxon>Pseudomonadati</taxon>
        <taxon>Thermodesulfobacteriota</taxon>
        <taxon>Desulfovibrionia</taxon>
        <taxon>Desulfovibrionales</taxon>
        <taxon>Desulfovibrionaceae</taxon>
        <taxon>Oceanidesulfovibrio</taxon>
    </lineage>
</organism>
<proteinExistence type="inferred from homology"/>
<reference evidence="5 6" key="1">
    <citation type="submission" date="2018-06" db="EMBL/GenBank/DDBJ databases">
        <title>Complete genome of Desulfovibrio indonesiensis P37SLT.</title>
        <authorList>
            <person name="Crispim J.S."/>
            <person name="Vidigal P.M.P."/>
            <person name="Silva L.C.F."/>
            <person name="Laguardia C.N."/>
            <person name="Araujo L.C."/>
            <person name="Dias R.S."/>
            <person name="Sousa M.P."/>
            <person name="Paula S.O."/>
            <person name="Silva C."/>
        </authorList>
    </citation>
    <scope>NUCLEOTIDE SEQUENCE [LARGE SCALE GENOMIC DNA]</scope>
    <source>
        <strain evidence="5 6">P37SLT</strain>
    </source>
</reference>
<dbReference type="Proteomes" id="UP000448292">
    <property type="component" value="Unassembled WGS sequence"/>
</dbReference>
<dbReference type="AlphaFoldDB" id="A0A7M3MHQ2"/>
<feature type="domain" description="Ketosynthase family 3 (KS3)" evidence="4">
    <location>
        <begin position="1"/>
        <end position="399"/>
    </location>
</feature>
<evidence type="ECO:0000313" key="5">
    <source>
        <dbReference type="EMBL" id="TVM19222.1"/>
    </source>
</evidence>
<dbReference type="PANTHER" id="PTHR11712">
    <property type="entry name" value="POLYKETIDE SYNTHASE-RELATED"/>
    <property type="match status" value="1"/>
</dbReference>
<dbReference type="InterPro" id="IPR014031">
    <property type="entry name" value="Ketoacyl_synth_C"/>
</dbReference>
<accession>A0A7M3MHQ2</accession>
<protein>
    <submittedName>
        <fullName evidence="5">Beta-ketoacyl-[acyl-carrier-protein] synthase family protein</fullName>
    </submittedName>
</protein>
<dbReference type="GO" id="GO:0004315">
    <property type="term" value="F:3-oxoacyl-[acyl-carrier-protein] synthase activity"/>
    <property type="evidence" value="ECO:0007669"/>
    <property type="project" value="TreeGrafter"/>
</dbReference>
<dbReference type="OrthoDB" id="9808669at2"/>
<name>A0A7M3MHQ2_9BACT</name>
<dbReference type="SMART" id="SM00825">
    <property type="entry name" value="PKS_KS"/>
    <property type="match status" value="1"/>
</dbReference>
<sequence>MQKVLVTGLGLTCSLGRGKQPIWTRMLNAESSFSPCTLPEFESFPESPVAQIPDPCLADSAFERLTRHEVIGLTAVDEALAEAGWRESGLPADEVGVFAGVGAAGMLEAEQWYRKARCNGDFSGAWESLRGYPASSLADTVAERTGFASVRSSVATACSSGSAALGLAAQAIRRGRCKAALVVGSEALNLLTMAGFASLKSIDPQRCRPFDRDRKGIVLGEGAGALFLEGETTAQERGATVWGCLAGWGWAADCHHMSAPHPEGRGAVRAIRQALESSGLPPERVGYVNMHGTGTRLNDAAETKAMKTVFGEYADRMLFSSTKSMTGHCLGAAGAVESVLTLMALKHGMIPPTANLEHPDPECDLDYAPGTARSAPDLTCAVNNVMAFGGNVVALAFTPHES</sequence>
<comment type="similarity">
    <text evidence="1 3">Belongs to the thiolase-like superfamily. Beta-ketoacyl-ACP synthases family.</text>
</comment>
<evidence type="ECO:0000256" key="2">
    <source>
        <dbReference type="ARBA" id="ARBA00022679"/>
    </source>
</evidence>
<dbReference type="SUPFAM" id="SSF53901">
    <property type="entry name" value="Thiolase-like"/>
    <property type="match status" value="2"/>
</dbReference>
<dbReference type="PROSITE" id="PS52004">
    <property type="entry name" value="KS3_2"/>
    <property type="match status" value="1"/>
</dbReference>
<keyword evidence="6" id="KW-1185">Reference proteome</keyword>
<dbReference type="EMBL" id="QMIE01000002">
    <property type="protein sequence ID" value="TVM19222.1"/>
    <property type="molecule type" value="Genomic_DNA"/>
</dbReference>
<evidence type="ECO:0000259" key="4">
    <source>
        <dbReference type="PROSITE" id="PS52004"/>
    </source>
</evidence>
<dbReference type="RefSeq" id="WP_144301580.1">
    <property type="nucleotide sequence ID" value="NZ_QMIE01000002.1"/>
</dbReference>
<dbReference type="CDD" id="cd00834">
    <property type="entry name" value="KAS_I_II"/>
    <property type="match status" value="1"/>
</dbReference>
<dbReference type="PANTHER" id="PTHR11712:SF336">
    <property type="entry name" value="3-OXOACYL-[ACYL-CARRIER-PROTEIN] SYNTHASE, MITOCHONDRIAL"/>
    <property type="match status" value="1"/>
</dbReference>
<evidence type="ECO:0000313" key="6">
    <source>
        <dbReference type="Proteomes" id="UP000448292"/>
    </source>
</evidence>
<dbReference type="InterPro" id="IPR000794">
    <property type="entry name" value="Beta-ketoacyl_synthase"/>
</dbReference>
<dbReference type="Pfam" id="PF00109">
    <property type="entry name" value="ketoacyl-synt"/>
    <property type="match status" value="1"/>
</dbReference>
<comment type="caution">
    <text evidence="5">The sequence shown here is derived from an EMBL/GenBank/DDBJ whole genome shotgun (WGS) entry which is preliminary data.</text>
</comment>
<dbReference type="InterPro" id="IPR020841">
    <property type="entry name" value="PKS_Beta-ketoAc_synthase_dom"/>
</dbReference>
<evidence type="ECO:0000256" key="3">
    <source>
        <dbReference type="RuleBase" id="RU003694"/>
    </source>
</evidence>
<evidence type="ECO:0000256" key="1">
    <source>
        <dbReference type="ARBA" id="ARBA00008467"/>
    </source>
</evidence>
<dbReference type="GO" id="GO:0005829">
    <property type="term" value="C:cytosol"/>
    <property type="evidence" value="ECO:0007669"/>
    <property type="project" value="TreeGrafter"/>
</dbReference>
<dbReference type="InterPro" id="IPR014030">
    <property type="entry name" value="Ketoacyl_synth_N"/>
</dbReference>
<gene>
    <name evidence="5" type="ORF">DPQ33_02350</name>
</gene>
<dbReference type="InterPro" id="IPR016039">
    <property type="entry name" value="Thiolase-like"/>
</dbReference>
<dbReference type="GO" id="GO:0006633">
    <property type="term" value="P:fatty acid biosynthetic process"/>
    <property type="evidence" value="ECO:0007669"/>
    <property type="project" value="TreeGrafter"/>
</dbReference>
<dbReference type="Gene3D" id="3.40.47.10">
    <property type="match status" value="1"/>
</dbReference>